<sequence length="297" mass="31718">MEYGSLTPNIPDNRHRSSLGDSCPTINSTSFTDSYNVHPSLKPNRYHVRDTSPVHFTAKLSPSDHLMNHHTTHALQVSHTSMSQQLNLTPNSSTFTQQPSGQLVAPVAAHPNVTGVAVTPGVGQSAGILDSSGSLLPTLSQHKSGSAFQPRIVQPQQYLSSCSNNSPGVMHQSSTNRSILQTQTSSSTQPLPPSSNPVVSIPAPNNNAIGISLTPTNNSLGCGVAAATTGTIEIPNAKPSEALFVRALIGRCKRLAPLWFRCVSSMRERNREENRRAATNCGQSQNDWTAVAERVAV</sequence>
<feature type="region of interest" description="Disordered" evidence="1">
    <location>
        <begin position="1"/>
        <end position="20"/>
    </location>
</feature>
<proteinExistence type="predicted"/>
<feature type="compositionally biased region" description="Polar residues" evidence="1">
    <location>
        <begin position="161"/>
        <end position="179"/>
    </location>
</feature>
<comment type="caution">
    <text evidence="2">The sequence shown here is derived from an EMBL/GenBank/DDBJ whole genome shotgun (WGS) entry which is preliminary data.</text>
</comment>
<evidence type="ECO:0000313" key="2">
    <source>
        <dbReference type="EMBL" id="VEL17366.1"/>
    </source>
</evidence>
<evidence type="ECO:0000256" key="1">
    <source>
        <dbReference type="SAM" id="MobiDB-lite"/>
    </source>
</evidence>
<organism evidence="2 3">
    <name type="scientific">Protopolystoma xenopodis</name>
    <dbReference type="NCBI Taxonomy" id="117903"/>
    <lineage>
        <taxon>Eukaryota</taxon>
        <taxon>Metazoa</taxon>
        <taxon>Spiralia</taxon>
        <taxon>Lophotrochozoa</taxon>
        <taxon>Platyhelminthes</taxon>
        <taxon>Monogenea</taxon>
        <taxon>Polyopisthocotylea</taxon>
        <taxon>Polystomatidea</taxon>
        <taxon>Polystomatidae</taxon>
        <taxon>Protopolystoma</taxon>
    </lineage>
</organism>
<reference evidence="2" key="1">
    <citation type="submission" date="2018-11" db="EMBL/GenBank/DDBJ databases">
        <authorList>
            <consortium name="Pathogen Informatics"/>
        </authorList>
    </citation>
    <scope>NUCLEOTIDE SEQUENCE</scope>
</reference>
<gene>
    <name evidence="2" type="ORF">PXEA_LOCUS10806</name>
</gene>
<protein>
    <submittedName>
        <fullName evidence="2">Uncharacterized protein</fullName>
    </submittedName>
</protein>
<dbReference type="Proteomes" id="UP000784294">
    <property type="component" value="Unassembled WGS sequence"/>
</dbReference>
<feature type="compositionally biased region" description="Low complexity" evidence="1">
    <location>
        <begin position="180"/>
        <end position="189"/>
    </location>
</feature>
<dbReference type="AlphaFoldDB" id="A0A3S5A1M4"/>
<evidence type="ECO:0000313" key="3">
    <source>
        <dbReference type="Proteomes" id="UP000784294"/>
    </source>
</evidence>
<accession>A0A3S5A1M4</accession>
<feature type="compositionally biased region" description="Polar residues" evidence="1">
    <location>
        <begin position="1"/>
        <end position="10"/>
    </location>
</feature>
<dbReference type="OrthoDB" id="6288301at2759"/>
<keyword evidence="3" id="KW-1185">Reference proteome</keyword>
<feature type="region of interest" description="Disordered" evidence="1">
    <location>
        <begin position="161"/>
        <end position="196"/>
    </location>
</feature>
<name>A0A3S5A1M4_9PLAT</name>
<dbReference type="EMBL" id="CAAALY010032287">
    <property type="protein sequence ID" value="VEL17366.1"/>
    <property type="molecule type" value="Genomic_DNA"/>
</dbReference>